<feature type="compositionally biased region" description="Basic and acidic residues" evidence="5">
    <location>
        <begin position="45"/>
        <end position="54"/>
    </location>
</feature>
<dbReference type="SMART" id="SM00320">
    <property type="entry name" value="WD40"/>
    <property type="match status" value="6"/>
</dbReference>
<evidence type="ECO:0000256" key="3">
    <source>
        <dbReference type="ARBA" id="ARBA00046343"/>
    </source>
</evidence>
<feature type="region of interest" description="Disordered" evidence="5">
    <location>
        <begin position="45"/>
        <end position="66"/>
    </location>
</feature>
<sequence length="420" mass="46722">MFQKLPAVVGQGRCPDIAVVCRCCCHGAVGCVGKSQVCMQQARRSSTERLKEGSKATSRRTQPHEVALRPGRSQLKDTNPFLRTAECASKTEPRTAMQYQRTPQLEKTIDGFPSLKTREYRAHKSNVHTVGWNCDGRRLASGSTDKTARVWAPERTSDPRSSLELRGHTDSVDQLRWDPTHPDHLATASCDRTVRIWDARSAKSIHKIDTVGQNINISWSPDGHSIAVGNKDDMISFIDTRTFKIEKTVQFKVEVNELGWNPTGKLFLLTTGQGTVKILDYPSMTELHNLDAHTANCYCLEFDPRGRYLATGSADALVNLWDLEEYVCVRTYGQLDWPIRTLSFSFDGEFIVSASEDLAIDISLVETGESVHKIDCFAAMNTVAWHPNKYLLAYAGDEQESRPGGGSVMTGSLRVFGFSG</sequence>
<dbReference type="GO" id="GO:0006406">
    <property type="term" value="P:mRNA export from nucleus"/>
    <property type="evidence" value="ECO:0007669"/>
    <property type="project" value="InterPro"/>
</dbReference>
<dbReference type="InterPro" id="IPR036322">
    <property type="entry name" value="WD40_repeat_dom_sf"/>
</dbReference>
<dbReference type="PRINTS" id="PR00320">
    <property type="entry name" value="GPROTEINBRPT"/>
</dbReference>
<dbReference type="EMBL" id="JAIFTL010000395">
    <property type="protein sequence ID" value="KAG9319694.1"/>
    <property type="molecule type" value="Genomic_DNA"/>
</dbReference>
<dbReference type="Pfam" id="PF25174">
    <property type="entry name" value="Beta-prop_THOC3"/>
    <property type="match status" value="1"/>
</dbReference>
<evidence type="ECO:0000256" key="4">
    <source>
        <dbReference type="PROSITE-ProRule" id="PRU00221"/>
    </source>
</evidence>
<dbReference type="InterPro" id="IPR001680">
    <property type="entry name" value="WD40_rpt"/>
</dbReference>
<dbReference type="InterPro" id="IPR015943">
    <property type="entry name" value="WD40/YVTN_repeat-like_dom_sf"/>
</dbReference>
<comment type="similarity">
    <text evidence="3">Belongs to the THOC3 family.</text>
</comment>
<dbReference type="FunFam" id="2.130.10.10:FF:000390">
    <property type="entry name" value="THO complex subunit 3"/>
    <property type="match status" value="1"/>
</dbReference>
<name>A0A9P7ZZJ8_MORAP</name>
<proteinExistence type="inferred from homology"/>
<keyword evidence="2" id="KW-0677">Repeat</keyword>
<dbReference type="InterPro" id="IPR020472">
    <property type="entry name" value="WD40_PAC1"/>
</dbReference>
<dbReference type="InterPro" id="IPR019775">
    <property type="entry name" value="WD40_repeat_CS"/>
</dbReference>
<dbReference type="PROSITE" id="PS50294">
    <property type="entry name" value="WD_REPEATS_REGION"/>
    <property type="match status" value="3"/>
</dbReference>
<dbReference type="Gene3D" id="2.130.10.10">
    <property type="entry name" value="YVTN repeat-like/Quinoprotein amine dehydrogenase"/>
    <property type="match status" value="2"/>
</dbReference>
<accession>A0A9P7ZZJ8</accession>
<comment type="caution">
    <text evidence="6">The sequence shown here is derived from an EMBL/GenBank/DDBJ whole genome shotgun (WGS) entry which is preliminary data.</text>
</comment>
<dbReference type="SUPFAM" id="SSF50978">
    <property type="entry name" value="WD40 repeat-like"/>
    <property type="match status" value="1"/>
</dbReference>
<dbReference type="PANTHER" id="PTHR22839">
    <property type="entry name" value="THO COMPLEX SUBUNIT 3 THO3"/>
    <property type="match status" value="1"/>
</dbReference>
<organism evidence="6 7">
    <name type="scientific">Mortierella alpina</name>
    <name type="common">Oleaginous fungus</name>
    <name type="synonym">Mortierella renispora</name>
    <dbReference type="NCBI Taxonomy" id="64518"/>
    <lineage>
        <taxon>Eukaryota</taxon>
        <taxon>Fungi</taxon>
        <taxon>Fungi incertae sedis</taxon>
        <taxon>Mucoromycota</taxon>
        <taxon>Mortierellomycotina</taxon>
        <taxon>Mortierellomycetes</taxon>
        <taxon>Mortierellales</taxon>
        <taxon>Mortierellaceae</taxon>
        <taxon>Mortierella</taxon>
    </lineage>
</organism>
<dbReference type="Proteomes" id="UP000717515">
    <property type="component" value="Unassembled WGS sequence"/>
</dbReference>
<dbReference type="PROSITE" id="PS50082">
    <property type="entry name" value="WD_REPEATS_2"/>
    <property type="match status" value="3"/>
</dbReference>
<dbReference type="AlphaFoldDB" id="A0A9P7ZZJ8"/>
<evidence type="ECO:0008006" key="8">
    <source>
        <dbReference type="Google" id="ProtNLM"/>
    </source>
</evidence>
<feature type="repeat" description="WD" evidence="4">
    <location>
        <begin position="165"/>
        <end position="207"/>
    </location>
</feature>
<protein>
    <recommendedName>
        <fullName evidence="8">THO complex subunit 3</fullName>
    </recommendedName>
</protein>
<evidence type="ECO:0000256" key="5">
    <source>
        <dbReference type="SAM" id="MobiDB-lite"/>
    </source>
</evidence>
<dbReference type="CDD" id="cd00200">
    <property type="entry name" value="WD40"/>
    <property type="match status" value="1"/>
</dbReference>
<keyword evidence="1 4" id="KW-0853">WD repeat</keyword>
<dbReference type="InterPro" id="IPR040132">
    <property type="entry name" value="Tex1/THOC3"/>
</dbReference>
<evidence type="ECO:0000313" key="7">
    <source>
        <dbReference type="Proteomes" id="UP000717515"/>
    </source>
</evidence>
<reference evidence="6" key="1">
    <citation type="submission" date="2021-07" db="EMBL/GenBank/DDBJ databases">
        <title>Draft genome of Mortierella alpina, strain LL118, isolated from an aspen leaf litter sample.</title>
        <authorList>
            <person name="Yang S."/>
            <person name="Vinatzer B.A."/>
        </authorList>
    </citation>
    <scope>NUCLEOTIDE SEQUENCE</scope>
    <source>
        <strain evidence="6">LL118</strain>
    </source>
</reference>
<feature type="repeat" description="WD" evidence="4">
    <location>
        <begin position="120"/>
        <end position="151"/>
    </location>
</feature>
<evidence type="ECO:0000313" key="6">
    <source>
        <dbReference type="EMBL" id="KAG9319694.1"/>
    </source>
</evidence>
<dbReference type="PANTHER" id="PTHR22839:SF0">
    <property type="entry name" value="THO COMPLEX SUBUNIT 3"/>
    <property type="match status" value="1"/>
</dbReference>
<dbReference type="PROSITE" id="PS00678">
    <property type="entry name" value="WD_REPEATS_1"/>
    <property type="match status" value="2"/>
</dbReference>
<evidence type="ECO:0000256" key="2">
    <source>
        <dbReference type="ARBA" id="ARBA00022737"/>
    </source>
</evidence>
<dbReference type="GO" id="GO:0000445">
    <property type="term" value="C:THO complex part of transcription export complex"/>
    <property type="evidence" value="ECO:0007669"/>
    <property type="project" value="TreeGrafter"/>
</dbReference>
<gene>
    <name evidence="6" type="ORF">KVV02_006939</name>
</gene>
<feature type="repeat" description="WD" evidence="4">
    <location>
        <begin position="290"/>
        <end position="331"/>
    </location>
</feature>
<evidence type="ECO:0000256" key="1">
    <source>
        <dbReference type="ARBA" id="ARBA00022574"/>
    </source>
</evidence>